<evidence type="ECO:0000256" key="1">
    <source>
        <dbReference type="ARBA" id="ARBA00022603"/>
    </source>
</evidence>
<dbReference type="SUPFAM" id="SSF53335">
    <property type="entry name" value="S-adenosyl-L-methionine-dependent methyltransferases"/>
    <property type="match status" value="1"/>
</dbReference>
<feature type="binding site" evidence="5">
    <location>
        <position position="56"/>
    </location>
    <ligand>
        <name>S-adenosyl-L-methionine</name>
        <dbReference type="ChEBI" id="CHEBI:59789"/>
    </ligand>
</feature>
<reference evidence="6 7" key="1">
    <citation type="journal article" date="2012" name="J. Bacteriol.">
        <title>Genome Sequence of n-Alkane-Degrading Hydrocarboniphaga effusa Strain AP103T (ATCC BAA-332T).</title>
        <authorList>
            <person name="Chang H.K."/>
            <person name="Zylstra G.J."/>
            <person name="Chae J.C."/>
        </authorList>
    </citation>
    <scope>NUCLEOTIDE SEQUENCE [LARGE SCALE GENOMIC DNA]</scope>
    <source>
        <strain evidence="6 7">AP103</strain>
    </source>
</reference>
<dbReference type="PANTHER" id="PTHR43464:SF19">
    <property type="entry name" value="UBIQUINONE BIOSYNTHESIS O-METHYLTRANSFERASE, MITOCHONDRIAL"/>
    <property type="match status" value="1"/>
</dbReference>
<dbReference type="UniPathway" id="UPA00232"/>
<dbReference type="Gene3D" id="3.40.50.150">
    <property type="entry name" value="Vaccinia Virus protein VP39"/>
    <property type="match status" value="1"/>
</dbReference>
<dbReference type="Proteomes" id="UP000003704">
    <property type="component" value="Unassembled WGS sequence"/>
</dbReference>
<dbReference type="InterPro" id="IPR029063">
    <property type="entry name" value="SAM-dependent_MTases_sf"/>
</dbReference>
<keyword evidence="7" id="KW-1185">Reference proteome</keyword>
<dbReference type="OrthoDB" id="9801538at2"/>
<dbReference type="GO" id="GO:0061542">
    <property type="term" value="F:3-demethylubiquinol 3-O-methyltransferase activity"/>
    <property type="evidence" value="ECO:0007669"/>
    <property type="project" value="UniProtKB-UniRule"/>
</dbReference>
<name>I8T3C7_9GAMM</name>
<keyword evidence="3 5" id="KW-0831">Ubiquinone biosynthesis</keyword>
<dbReference type="HAMAP" id="MF_00472">
    <property type="entry name" value="UbiG"/>
    <property type="match status" value="1"/>
</dbReference>
<dbReference type="NCBIfam" id="TIGR01983">
    <property type="entry name" value="UbiG"/>
    <property type="match status" value="1"/>
</dbReference>
<dbReference type="CDD" id="cd02440">
    <property type="entry name" value="AdoMet_MTases"/>
    <property type="match status" value="1"/>
</dbReference>
<dbReference type="GO" id="GO:0032259">
    <property type="term" value="P:methylation"/>
    <property type="evidence" value="ECO:0007669"/>
    <property type="project" value="UniProtKB-KW"/>
</dbReference>
<comment type="caution">
    <text evidence="6">The sequence shown here is derived from an EMBL/GenBank/DDBJ whole genome shotgun (WGS) entry which is preliminary data.</text>
</comment>
<accession>I8T3C7</accession>
<dbReference type="PATRIC" id="fig|1172194.4.peg.3522"/>
<comment type="pathway">
    <text evidence="5">Cofactor biosynthesis; ubiquinone biosynthesis.</text>
</comment>
<comment type="function">
    <text evidence="5">O-methyltransferase that catalyzes the 2 O-methylation steps in the ubiquinone biosynthetic pathway.</text>
</comment>
<gene>
    <name evidence="5" type="primary">ubiG</name>
    <name evidence="6" type="ORF">WQQ_36300</name>
</gene>
<keyword evidence="1 5" id="KW-0489">Methyltransferase</keyword>
<organism evidence="6 7">
    <name type="scientific">Hydrocarboniphaga effusa AP103</name>
    <dbReference type="NCBI Taxonomy" id="1172194"/>
    <lineage>
        <taxon>Bacteria</taxon>
        <taxon>Pseudomonadati</taxon>
        <taxon>Pseudomonadota</taxon>
        <taxon>Gammaproteobacteria</taxon>
        <taxon>Nevskiales</taxon>
        <taxon>Nevskiaceae</taxon>
        <taxon>Hydrocarboniphaga</taxon>
    </lineage>
</organism>
<protein>
    <recommendedName>
        <fullName evidence="5">Ubiquinone biosynthesis O-methyltransferase</fullName>
    </recommendedName>
    <alternativeName>
        <fullName evidence="5">2-polyprenyl-6-hydroxyphenol methylase</fullName>
        <ecNumber evidence="5">2.1.1.222</ecNumber>
    </alternativeName>
    <alternativeName>
        <fullName evidence="5">3-demethylubiquinone 3-O-methyltransferase</fullName>
        <ecNumber evidence="5">2.1.1.64</ecNumber>
    </alternativeName>
</protein>
<dbReference type="EC" id="2.1.1.64" evidence="5"/>
<evidence type="ECO:0000256" key="5">
    <source>
        <dbReference type="HAMAP-Rule" id="MF_00472"/>
    </source>
</evidence>
<keyword evidence="2 5" id="KW-0808">Transferase</keyword>
<dbReference type="GO" id="GO:0102208">
    <property type="term" value="F:2-polyprenyl-6-hydroxyphenol methylase activity"/>
    <property type="evidence" value="ECO:0007669"/>
    <property type="project" value="UniProtKB-EC"/>
</dbReference>
<evidence type="ECO:0000256" key="4">
    <source>
        <dbReference type="ARBA" id="ARBA00022691"/>
    </source>
</evidence>
<dbReference type="EMBL" id="AKGD01000003">
    <property type="protein sequence ID" value="EIT68435.1"/>
    <property type="molecule type" value="Genomic_DNA"/>
</dbReference>
<proteinExistence type="inferred from homology"/>
<keyword evidence="6" id="KW-0830">Ubiquinone</keyword>
<dbReference type="EC" id="2.1.1.222" evidence="5"/>
<sequence>MSNVDEGEIRRFSALASRWWDPRGEMAALHHINPARVRYIERVAGGLRGKRALDVGCGAGILTEALAAKGASALGIDMAEASLEIGRLHGLESGVKADYRCIAAEALAAEMPGAFDLVCCLEMLEHVPDPASVIRAVATLVKPGGDVVFSTINRNPKAYALAIVGAELVAGLIPRGTHDYAKFIKPSELETWSREAGLTAVELRGLRYNPLLKSATVGDDIDVNYLLHCRKPA</sequence>
<comment type="catalytic activity">
    <reaction evidence="5">
        <text>a 3-demethylubiquinol + S-adenosyl-L-methionine = a ubiquinol + S-adenosyl-L-homocysteine + H(+)</text>
        <dbReference type="Rhea" id="RHEA:44380"/>
        <dbReference type="Rhea" id="RHEA-COMP:9566"/>
        <dbReference type="Rhea" id="RHEA-COMP:10914"/>
        <dbReference type="ChEBI" id="CHEBI:15378"/>
        <dbReference type="ChEBI" id="CHEBI:17976"/>
        <dbReference type="ChEBI" id="CHEBI:57856"/>
        <dbReference type="ChEBI" id="CHEBI:59789"/>
        <dbReference type="ChEBI" id="CHEBI:84422"/>
        <dbReference type="EC" id="2.1.1.64"/>
    </reaction>
</comment>
<evidence type="ECO:0000256" key="3">
    <source>
        <dbReference type="ARBA" id="ARBA00022688"/>
    </source>
</evidence>
<comment type="catalytic activity">
    <reaction evidence="5">
        <text>a 3-(all-trans-polyprenyl)benzene-1,2-diol + S-adenosyl-L-methionine = a 2-methoxy-6-(all-trans-polyprenyl)phenol + S-adenosyl-L-homocysteine + H(+)</text>
        <dbReference type="Rhea" id="RHEA:31411"/>
        <dbReference type="Rhea" id="RHEA-COMP:9550"/>
        <dbReference type="Rhea" id="RHEA-COMP:9551"/>
        <dbReference type="ChEBI" id="CHEBI:15378"/>
        <dbReference type="ChEBI" id="CHEBI:57856"/>
        <dbReference type="ChEBI" id="CHEBI:59789"/>
        <dbReference type="ChEBI" id="CHEBI:62729"/>
        <dbReference type="ChEBI" id="CHEBI:62731"/>
        <dbReference type="EC" id="2.1.1.222"/>
    </reaction>
</comment>
<feature type="binding site" evidence="5">
    <location>
        <position position="77"/>
    </location>
    <ligand>
        <name>S-adenosyl-L-methionine</name>
        <dbReference type="ChEBI" id="CHEBI:59789"/>
    </ligand>
</feature>
<dbReference type="RefSeq" id="WP_007186567.1">
    <property type="nucleotide sequence ID" value="NZ_AKGD01000003.1"/>
</dbReference>
<evidence type="ECO:0000313" key="6">
    <source>
        <dbReference type="EMBL" id="EIT68435.1"/>
    </source>
</evidence>
<keyword evidence="4 5" id="KW-0949">S-adenosyl-L-methionine</keyword>
<dbReference type="InterPro" id="IPR010233">
    <property type="entry name" value="UbiG_MeTrfase"/>
</dbReference>
<dbReference type="STRING" id="1172194.WQQ_36300"/>
<feature type="binding site" evidence="5">
    <location>
        <position position="36"/>
    </location>
    <ligand>
        <name>S-adenosyl-L-methionine</name>
        <dbReference type="ChEBI" id="CHEBI:59789"/>
    </ligand>
</feature>
<feature type="binding site" evidence="5">
    <location>
        <position position="121"/>
    </location>
    <ligand>
        <name>S-adenosyl-L-methionine</name>
        <dbReference type="ChEBI" id="CHEBI:59789"/>
    </ligand>
</feature>
<comment type="similarity">
    <text evidence="5">Belongs to the methyltransferase superfamily. UbiG/COQ3 family.</text>
</comment>
<evidence type="ECO:0000256" key="2">
    <source>
        <dbReference type="ARBA" id="ARBA00022679"/>
    </source>
</evidence>
<dbReference type="GO" id="GO:0010420">
    <property type="term" value="F:polyprenyldihydroxybenzoate methyltransferase activity"/>
    <property type="evidence" value="ECO:0007669"/>
    <property type="project" value="InterPro"/>
</dbReference>
<evidence type="ECO:0000313" key="7">
    <source>
        <dbReference type="Proteomes" id="UP000003704"/>
    </source>
</evidence>
<dbReference type="PANTHER" id="PTHR43464">
    <property type="entry name" value="METHYLTRANSFERASE"/>
    <property type="match status" value="1"/>
</dbReference>
<dbReference type="Pfam" id="PF13489">
    <property type="entry name" value="Methyltransf_23"/>
    <property type="match status" value="1"/>
</dbReference>
<dbReference type="AlphaFoldDB" id="I8T3C7"/>